<protein>
    <submittedName>
        <fullName evidence="3">Uncharacterized protein</fullName>
    </submittedName>
</protein>
<feature type="region of interest" description="Disordered" evidence="1">
    <location>
        <begin position="81"/>
        <end position="127"/>
    </location>
</feature>
<feature type="compositionally biased region" description="Polar residues" evidence="1">
    <location>
        <begin position="104"/>
        <end position="127"/>
    </location>
</feature>
<dbReference type="Proteomes" id="UP001595891">
    <property type="component" value="Unassembled WGS sequence"/>
</dbReference>
<gene>
    <name evidence="3" type="ORF">ACFO8L_37575</name>
</gene>
<sequence length="127" mass="12424">MAGRVQVWAGAGVTVLAVTGLSVYFATVGLENADKLASVVGALVAVAGLAVAVYGLAAPSAVSRQVSQRATASGYGRVTQIGGHQVPANGPTVGAAPDRMAQHGTASEGGSVTQIGGDQNPDPSTQP</sequence>
<accession>A0ABV9EV21</accession>
<evidence type="ECO:0000256" key="1">
    <source>
        <dbReference type="SAM" id="MobiDB-lite"/>
    </source>
</evidence>
<feature type="transmembrane region" description="Helical" evidence="2">
    <location>
        <begin position="36"/>
        <end position="57"/>
    </location>
</feature>
<dbReference type="EMBL" id="JBHSFN010000038">
    <property type="protein sequence ID" value="MFC4591849.1"/>
    <property type="molecule type" value="Genomic_DNA"/>
</dbReference>
<dbReference type="RefSeq" id="WP_262845864.1">
    <property type="nucleotide sequence ID" value="NZ_JANZYP010000042.1"/>
</dbReference>
<keyword evidence="4" id="KW-1185">Reference proteome</keyword>
<keyword evidence="2" id="KW-1133">Transmembrane helix</keyword>
<comment type="caution">
    <text evidence="3">The sequence shown here is derived from an EMBL/GenBank/DDBJ whole genome shotgun (WGS) entry which is preliminary data.</text>
</comment>
<reference evidence="4" key="1">
    <citation type="journal article" date="2019" name="Int. J. Syst. Evol. Microbiol.">
        <title>The Global Catalogue of Microorganisms (GCM) 10K type strain sequencing project: providing services to taxonomists for standard genome sequencing and annotation.</title>
        <authorList>
            <consortium name="The Broad Institute Genomics Platform"/>
            <consortium name="The Broad Institute Genome Sequencing Center for Infectious Disease"/>
            <person name="Wu L."/>
            <person name="Ma J."/>
        </authorList>
    </citation>
    <scope>NUCLEOTIDE SEQUENCE [LARGE SCALE GENOMIC DNA]</scope>
    <source>
        <strain evidence="4">CCUG 49560</strain>
    </source>
</reference>
<proteinExistence type="predicted"/>
<feature type="transmembrane region" description="Helical" evidence="2">
    <location>
        <begin position="7"/>
        <end position="30"/>
    </location>
</feature>
<keyword evidence="2" id="KW-0472">Membrane</keyword>
<keyword evidence="2" id="KW-0812">Transmembrane</keyword>
<organism evidence="3 4">
    <name type="scientific">Sphaerisporangium corydalis</name>
    <dbReference type="NCBI Taxonomy" id="1441875"/>
    <lineage>
        <taxon>Bacteria</taxon>
        <taxon>Bacillati</taxon>
        <taxon>Actinomycetota</taxon>
        <taxon>Actinomycetes</taxon>
        <taxon>Streptosporangiales</taxon>
        <taxon>Streptosporangiaceae</taxon>
        <taxon>Sphaerisporangium</taxon>
    </lineage>
</organism>
<name>A0ABV9EV21_9ACTN</name>
<evidence type="ECO:0000256" key="2">
    <source>
        <dbReference type="SAM" id="Phobius"/>
    </source>
</evidence>
<evidence type="ECO:0000313" key="4">
    <source>
        <dbReference type="Proteomes" id="UP001595891"/>
    </source>
</evidence>
<evidence type="ECO:0000313" key="3">
    <source>
        <dbReference type="EMBL" id="MFC4591849.1"/>
    </source>
</evidence>